<dbReference type="Proteomes" id="UP000193642">
    <property type="component" value="Unassembled WGS sequence"/>
</dbReference>
<reference evidence="4 5" key="1">
    <citation type="submission" date="2016-07" db="EMBL/GenBank/DDBJ databases">
        <title>Pervasive Adenine N6-methylation of Active Genes in Fungi.</title>
        <authorList>
            <consortium name="DOE Joint Genome Institute"/>
            <person name="Mondo S.J."/>
            <person name="Dannebaum R.O."/>
            <person name="Kuo R.C."/>
            <person name="Labutti K."/>
            <person name="Haridas S."/>
            <person name="Kuo A."/>
            <person name="Salamov A."/>
            <person name="Ahrendt S.R."/>
            <person name="Lipzen A."/>
            <person name="Sullivan W."/>
            <person name="Andreopoulos W.B."/>
            <person name="Clum A."/>
            <person name="Lindquist E."/>
            <person name="Daum C."/>
            <person name="Ramamoorthy G.K."/>
            <person name="Gryganskyi A."/>
            <person name="Culley D."/>
            <person name="Magnuson J.K."/>
            <person name="James T.Y."/>
            <person name="O'Malley M.A."/>
            <person name="Stajich J.E."/>
            <person name="Spatafora J.W."/>
            <person name="Visel A."/>
            <person name="Grigoriev I.V."/>
        </authorList>
    </citation>
    <scope>NUCLEOTIDE SEQUENCE [LARGE SCALE GENOMIC DNA]</scope>
    <source>
        <strain evidence="4 5">JEL800</strain>
    </source>
</reference>
<dbReference type="EMBL" id="MCGO01000031">
    <property type="protein sequence ID" value="ORY41691.1"/>
    <property type="molecule type" value="Genomic_DNA"/>
</dbReference>
<dbReference type="OrthoDB" id="541052at2759"/>
<evidence type="ECO:0000259" key="3">
    <source>
        <dbReference type="SMART" id="SM00672"/>
    </source>
</evidence>
<comment type="similarity">
    <text evidence="1">Belongs to the glycosyltransferase 90 family.</text>
</comment>
<dbReference type="Pfam" id="PF05686">
    <property type="entry name" value="Glyco_transf_90"/>
    <property type="match status" value="1"/>
</dbReference>
<evidence type="ECO:0000313" key="4">
    <source>
        <dbReference type="EMBL" id="ORY41691.1"/>
    </source>
</evidence>
<keyword evidence="5" id="KW-1185">Reference proteome</keyword>
<keyword evidence="2" id="KW-0808">Transferase</keyword>
<comment type="caution">
    <text evidence="4">The sequence shown here is derived from an EMBL/GenBank/DDBJ whole genome shotgun (WGS) entry which is preliminary data.</text>
</comment>
<dbReference type="InterPro" id="IPR051091">
    <property type="entry name" value="O-Glucosyltr/Glycosyltrsf_90"/>
</dbReference>
<protein>
    <recommendedName>
        <fullName evidence="3">Glycosyl transferase CAP10 domain-containing protein</fullName>
    </recommendedName>
</protein>
<feature type="domain" description="Glycosyl transferase CAP10" evidence="3">
    <location>
        <begin position="51"/>
        <end position="293"/>
    </location>
</feature>
<dbReference type="AlphaFoldDB" id="A0A1Y2C3W2"/>
<gene>
    <name evidence="4" type="ORF">BCR33DRAFT_699055</name>
</gene>
<evidence type="ECO:0000256" key="2">
    <source>
        <dbReference type="ARBA" id="ARBA00022679"/>
    </source>
</evidence>
<dbReference type="GO" id="GO:0016740">
    <property type="term" value="F:transferase activity"/>
    <property type="evidence" value="ECO:0007669"/>
    <property type="project" value="UniProtKB-KW"/>
</dbReference>
<name>A0A1Y2C3W2_9FUNG</name>
<dbReference type="InterPro" id="IPR006598">
    <property type="entry name" value="CAP10"/>
</dbReference>
<organism evidence="4 5">
    <name type="scientific">Rhizoclosmatium globosum</name>
    <dbReference type="NCBI Taxonomy" id="329046"/>
    <lineage>
        <taxon>Eukaryota</taxon>
        <taxon>Fungi</taxon>
        <taxon>Fungi incertae sedis</taxon>
        <taxon>Chytridiomycota</taxon>
        <taxon>Chytridiomycota incertae sedis</taxon>
        <taxon>Chytridiomycetes</taxon>
        <taxon>Chytridiales</taxon>
        <taxon>Chytriomycetaceae</taxon>
        <taxon>Rhizoclosmatium</taxon>
    </lineage>
</organism>
<evidence type="ECO:0000256" key="1">
    <source>
        <dbReference type="ARBA" id="ARBA00010118"/>
    </source>
</evidence>
<evidence type="ECO:0000313" key="5">
    <source>
        <dbReference type="Proteomes" id="UP000193642"/>
    </source>
</evidence>
<dbReference type="PANTHER" id="PTHR12203">
    <property type="entry name" value="KDEL LYS-ASP-GLU-LEU CONTAINING - RELATED"/>
    <property type="match status" value="1"/>
</dbReference>
<sequence>MDEPISLPSTDAFTSPYSNVNDTFKHNSCLREQFDTKVGNETTTRMAHGFLLAPASFITQNLYVPVLGMTKVECFRDIMVPGRSSHVPITKRGRVVDPIAWEDKKNVLFWRGSTTGGKYGTWGNPPAPWYGFHRIRLVEWAKQFSLKYPDRVLDVGTHDSSSPGGKYQVDIGFSGTTQCDPDECEKIKQLYPMKAMVKFEQTKQYKYLIVVDGNAWPNRLQTYLETNSVILFNGIFIDWVIWQLKPWVHYVPVKPDFSDLEEVMDWLQKHDDEAKKINENAKASCDNKLRCSRCSVIRVTSCGICQFIHRVIKAVKQ</sequence>
<proteinExistence type="inferred from homology"/>
<dbReference type="PANTHER" id="PTHR12203:SF35">
    <property type="entry name" value="PROTEIN O-GLUCOSYLTRANSFERASE 1"/>
    <property type="match status" value="1"/>
</dbReference>
<dbReference type="SMART" id="SM00672">
    <property type="entry name" value="CAP10"/>
    <property type="match status" value="1"/>
</dbReference>
<accession>A0A1Y2C3W2</accession>